<protein>
    <submittedName>
        <fullName evidence="1">Uncharacterized protein</fullName>
    </submittedName>
</protein>
<reference evidence="1 2" key="1">
    <citation type="submission" date="2014-04" db="EMBL/GenBank/DDBJ databases">
        <authorList>
            <consortium name="DOE Joint Genome Institute"/>
            <person name="Kuo A."/>
            <person name="Kohler A."/>
            <person name="Nagy L.G."/>
            <person name="Floudas D."/>
            <person name="Copeland A."/>
            <person name="Barry K.W."/>
            <person name="Cichocki N."/>
            <person name="Veneault-Fourrey C."/>
            <person name="LaButti K."/>
            <person name="Lindquist E.A."/>
            <person name="Lipzen A."/>
            <person name="Lundell T."/>
            <person name="Morin E."/>
            <person name="Murat C."/>
            <person name="Sun H."/>
            <person name="Tunlid A."/>
            <person name="Henrissat B."/>
            <person name="Grigoriev I.V."/>
            <person name="Hibbett D.S."/>
            <person name="Martin F."/>
            <person name="Nordberg H.P."/>
            <person name="Cantor M.N."/>
            <person name="Hua S.X."/>
        </authorList>
    </citation>
    <scope>NUCLEOTIDE SEQUENCE [LARGE SCALE GENOMIC DNA]</scope>
    <source>
        <strain evidence="1 2">Foug A</strain>
    </source>
</reference>
<evidence type="ECO:0000313" key="1">
    <source>
        <dbReference type="EMBL" id="KIM61747.1"/>
    </source>
</evidence>
<dbReference type="AlphaFoldDB" id="A0A0C3AA23"/>
<sequence>MDHHGQGPVVSLTSVLAINAKPSPARIMFARRLDGSGYKVVTSCESKDLLLHLSRQRIQWDTSLRDPGTYSSEFACFYVSSPL</sequence>
<proteinExistence type="predicted"/>
<dbReference type="InParanoid" id="A0A0C3AA23"/>
<gene>
    <name evidence="1" type="ORF">SCLCIDRAFT_1215840</name>
</gene>
<dbReference type="EMBL" id="KN822049">
    <property type="protein sequence ID" value="KIM61747.1"/>
    <property type="molecule type" value="Genomic_DNA"/>
</dbReference>
<dbReference type="HOGENOM" id="CLU_2543940_0_0_1"/>
<accession>A0A0C3AA23</accession>
<evidence type="ECO:0000313" key="2">
    <source>
        <dbReference type="Proteomes" id="UP000053989"/>
    </source>
</evidence>
<organism evidence="1 2">
    <name type="scientific">Scleroderma citrinum Foug A</name>
    <dbReference type="NCBI Taxonomy" id="1036808"/>
    <lineage>
        <taxon>Eukaryota</taxon>
        <taxon>Fungi</taxon>
        <taxon>Dikarya</taxon>
        <taxon>Basidiomycota</taxon>
        <taxon>Agaricomycotina</taxon>
        <taxon>Agaricomycetes</taxon>
        <taxon>Agaricomycetidae</taxon>
        <taxon>Boletales</taxon>
        <taxon>Sclerodermatineae</taxon>
        <taxon>Sclerodermataceae</taxon>
        <taxon>Scleroderma</taxon>
    </lineage>
</organism>
<dbReference type="Proteomes" id="UP000053989">
    <property type="component" value="Unassembled WGS sequence"/>
</dbReference>
<reference evidence="2" key="2">
    <citation type="submission" date="2015-01" db="EMBL/GenBank/DDBJ databases">
        <title>Evolutionary Origins and Diversification of the Mycorrhizal Mutualists.</title>
        <authorList>
            <consortium name="DOE Joint Genome Institute"/>
            <consortium name="Mycorrhizal Genomics Consortium"/>
            <person name="Kohler A."/>
            <person name="Kuo A."/>
            <person name="Nagy L.G."/>
            <person name="Floudas D."/>
            <person name="Copeland A."/>
            <person name="Barry K.W."/>
            <person name="Cichocki N."/>
            <person name="Veneault-Fourrey C."/>
            <person name="LaButti K."/>
            <person name="Lindquist E.A."/>
            <person name="Lipzen A."/>
            <person name="Lundell T."/>
            <person name="Morin E."/>
            <person name="Murat C."/>
            <person name="Riley R."/>
            <person name="Ohm R."/>
            <person name="Sun H."/>
            <person name="Tunlid A."/>
            <person name="Henrissat B."/>
            <person name="Grigoriev I.V."/>
            <person name="Hibbett D.S."/>
            <person name="Martin F."/>
        </authorList>
    </citation>
    <scope>NUCLEOTIDE SEQUENCE [LARGE SCALE GENOMIC DNA]</scope>
    <source>
        <strain evidence="2">Foug A</strain>
    </source>
</reference>
<keyword evidence="2" id="KW-1185">Reference proteome</keyword>
<name>A0A0C3AA23_9AGAM</name>